<comment type="caution">
    <text evidence="2">The sequence shown here is derived from an EMBL/GenBank/DDBJ whole genome shotgun (WGS) entry which is preliminary data.</text>
</comment>
<reference evidence="2" key="1">
    <citation type="submission" date="2021-06" db="EMBL/GenBank/DDBJ databases">
        <authorList>
            <person name="Kallberg Y."/>
            <person name="Tangrot J."/>
            <person name="Rosling A."/>
        </authorList>
    </citation>
    <scope>NUCLEOTIDE SEQUENCE</scope>
    <source>
        <strain evidence="2">MA453B</strain>
    </source>
</reference>
<accession>A0A9N9E9B8</accession>
<organism evidence="2 3">
    <name type="scientific">Dentiscutata erythropus</name>
    <dbReference type="NCBI Taxonomy" id="1348616"/>
    <lineage>
        <taxon>Eukaryota</taxon>
        <taxon>Fungi</taxon>
        <taxon>Fungi incertae sedis</taxon>
        <taxon>Mucoromycota</taxon>
        <taxon>Glomeromycotina</taxon>
        <taxon>Glomeromycetes</taxon>
        <taxon>Diversisporales</taxon>
        <taxon>Gigasporaceae</taxon>
        <taxon>Dentiscutata</taxon>
    </lineage>
</organism>
<dbReference type="Proteomes" id="UP000789405">
    <property type="component" value="Unassembled WGS sequence"/>
</dbReference>
<keyword evidence="1" id="KW-0472">Membrane</keyword>
<proteinExistence type="predicted"/>
<sequence length="61" mass="6538">MEFSAWSAPVDDNKSSLVEMASLKNKGTRPQTLQTGPVTMGAYTTLPAAVVTIAMLQLLRV</sequence>
<evidence type="ECO:0000256" key="1">
    <source>
        <dbReference type="SAM" id="Phobius"/>
    </source>
</evidence>
<feature type="transmembrane region" description="Helical" evidence="1">
    <location>
        <begin position="40"/>
        <end position="59"/>
    </location>
</feature>
<dbReference type="EMBL" id="CAJVPY010006778">
    <property type="protein sequence ID" value="CAG8669210.1"/>
    <property type="molecule type" value="Genomic_DNA"/>
</dbReference>
<keyword evidence="1" id="KW-0812">Transmembrane</keyword>
<evidence type="ECO:0000313" key="2">
    <source>
        <dbReference type="EMBL" id="CAG8669210.1"/>
    </source>
</evidence>
<dbReference type="AlphaFoldDB" id="A0A9N9E9B8"/>
<keyword evidence="1" id="KW-1133">Transmembrane helix</keyword>
<keyword evidence="3" id="KW-1185">Reference proteome</keyword>
<name>A0A9N9E9B8_9GLOM</name>
<gene>
    <name evidence="2" type="ORF">DERYTH_LOCUS11141</name>
</gene>
<protein>
    <submittedName>
        <fullName evidence="2">14925_t:CDS:1</fullName>
    </submittedName>
</protein>
<evidence type="ECO:0000313" key="3">
    <source>
        <dbReference type="Proteomes" id="UP000789405"/>
    </source>
</evidence>